<reference evidence="2" key="1">
    <citation type="submission" date="2008-12" db="EMBL/GenBank/DDBJ databases">
        <title>Annotation of Streptomyces ghanaensis ATCC 14672.</title>
        <authorList>
            <consortium name="The Broad Institute Genome Sequencing Platform"/>
            <consortium name="Broad Institute Microbial Sequencing Center"/>
            <person name="Fischbach M."/>
            <person name="Ward D."/>
            <person name="Young S."/>
            <person name="Kodira C.D."/>
            <person name="Zeng Q."/>
            <person name="Koehrsen M."/>
            <person name="Godfrey P."/>
            <person name="Alvarado L."/>
            <person name="Berlin A.M."/>
            <person name="Borenstein D."/>
            <person name="Chen Z."/>
            <person name="Engels R."/>
            <person name="Freedman E."/>
            <person name="Gellesch M."/>
            <person name="Goldberg J."/>
            <person name="Griggs A."/>
            <person name="Gujja S."/>
            <person name="Heiman D.I."/>
            <person name="Hepburn T.A."/>
            <person name="Howarth C."/>
            <person name="Jen D."/>
            <person name="Larson L."/>
            <person name="Lewis B."/>
            <person name="Mehta T."/>
            <person name="Park D."/>
            <person name="Pearson M."/>
            <person name="Roberts A."/>
            <person name="Saif S."/>
            <person name="Shea T.D."/>
            <person name="Shenoy N."/>
            <person name="Sisk P."/>
            <person name="Stolte C."/>
            <person name="Sykes S.N."/>
            <person name="Walk T."/>
            <person name="White J."/>
            <person name="Yandava C."/>
            <person name="Straight P."/>
            <person name="Clardy J."/>
            <person name="Hung D."/>
            <person name="Kolter R."/>
            <person name="Mekalanos J."/>
            <person name="Walker S."/>
            <person name="Walsh C.T."/>
            <person name="Wieland B.L.C."/>
            <person name="Ilzarbe M."/>
            <person name="Galagan J."/>
            <person name="Nusbaum C."/>
            <person name="Birren B."/>
        </authorList>
    </citation>
    <scope>NUCLEOTIDE SEQUENCE [LARGE SCALE GENOMIC DNA]</scope>
    <source>
        <strain evidence="2">ATCC 14672 / DSM 40746 / JCM 4963 / KCTC 9882 / NRRL B-12104 / FH 1290</strain>
    </source>
</reference>
<dbReference type="SUPFAM" id="SSF55729">
    <property type="entry name" value="Acyl-CoA N-acyltransferases (Nat)"/>
    <property type="match status" value="1"/>
</dbReference>
<organism evidence="1 2">
    <name type="scientific">Streptomyces viridosporus (strain ATCC 14672 / DSM 40746 / JCM 4963 / KCTC 9882 / NRRL B-12104 / FH 1290)</name>
    <name type="common">Streptomyces ghanaensis</name>
    <dbReference type="NCBI Taxonomy" id="566461"/>
    <lineage>
        <taxon>Bacteria</taxon>
        <taxon>Bacillati</taxon>
        <taxon>Actinomycetota</taxon>
        <taxon>Actinomycetes</taxon>
        <taxon>Kitasatosporales</taxon>
        <taxon>Streptomycetaceae</taxon>
        <taxon>Streptomyces</taxon>
    </lineage>
</organism>
<protein>
    <submittedName>
        <fullName evidence="1">Uncharacterized protein</fullName>
    </submittedName>
</protein>
<evidence type="ECO:0000313" key="2">
    <source>
        <dbReference type="Proteomes" id="UP000003824"/>
    </source>
</evidence>
<dbReference type="RefSeq" id="WP_004978851.1">
    <property type="nucleotide sequence ID" value="NZ_DS999641.1"/>
</dbReference>
<name>D5ZUA0_STRV1</name>
<evidence type="ECO:0000313" key="1">
    <source>
        <dbReference type="EMBL" id="EFE64934.2"/>
    </source>
</evidence>
<proteinExistence type="predicted"/>
<accession>D5ZUA0</accession>
<dbReference type="EMBL" id="DS999641">
    <property type="protein sequence ID" value="EFE64934.2"/>
    <property type="molecule type" value="Genomic_DNA"/>
</dbReference>
<dbReference type="InterPro" id="IPR016181">
    <property type="entry name" value="Acyl_CoA_acyltransferase"/>
</dbReference>
<dbReference type="eggNOG" id="ENOG502ZECZ">
    <property type="taxonomic scope" value="Bacteria"/>
</dbReference>
<dbReference type="AlphaFoldDB" id="D5ZUA0"/>
<gene>
    <name evidence="1" type="ORF">SSFG_00188</name>
</gene>
<sequence length="250" mass="28107">MTRTRRPLRELPCDPEHLDLTYTHRQSFGADAYGDTVEGWTVVVREYHEEWDECEGGCGTEACERFMEEGREIGELHLWRLRDRTGMSSWEVANDDGSWELMSMLSSVLDPRTGAYSPEFQETVGRPDGDVLVLERVRLREEWRGFGLGPVLAAEAIRRLSAGCCAVLTDPGMTDDWYWPGEAEGQPVLRRGDTEGKLAALCVSIGFRPFRNGVHLLDLSRRGSAGPHVPGRAHLRALSHGYYEAGRAEE</sequence>
<dbReference type="Proteomes" id="UP000003824">
    <property type="component" value="Unassembled WGS sequence"/>
</dbReference>